<dbReference type="Pfam" id="PF13581">
    <property type="entry name" value="HATPase_c_2"/>
    <property type="match status" value="1"/>
</dbReference>
<comment type="caution">
    <text evidence="2">The sequence shown here is derived from an EMBL/GenBank/DDBJ whole genome shotgun (WGS) entry which is preliminary data.</text>
</comment>
<dbReference type="Proteomes" id="UP000326912">
    <property type="component" value="Unassembled WGS sequence"/>
</dbReference>
<dbReference type="RefSeq" id="WP_151756875.1">
    <property type="nucleotide sequence ID" value="NZ_BKZW01000001.1"/>
</dbReference>
<dbReference type="InterPro" id="IPR036890">
    <property type="entry name" value="HATPase_C_sf"/>
</dbReference>
<name>A0A5J4KHY4_9CHLR</name>
<evidence type="ECO:0000313" key="3">
    <source>
        <dbReference type="Proteomes" id="UP000326912"/>
    </source>
</evidence>
<dbReference type="CDD" id="cd16936">
    <property type="entry name" value="HATPase_RsbW-like"/>
    <property type="match status" value="1"/>
</dbReference>
<protein>
    <submittedName>
        <fullName evidence="2">RsbW protein</fullName>
    </submittedName>
</protein>
<gene>
    <name evidence="2" type="ORF">KDW_32160</name>
</gene>
<dbReference type="SUPFAM" id="SSF55874">
    <property type="entry name" value="ATPase domain of HSP90 chaperone/DNA topoisomerase II/histidine kinase"/>
    <property type="match status" value="1"/>
</dbReference>
<dbReference type="InterPro" id="IPR003594">
    <property type="entry name" value="HATPase_dom"/>
</dbReference>
<evidence type="ECO:0000259" key="1">
    <source>
        <dbReference type="Pfam" id="PF13581"/>
    </source>
</evidence>
<feature type="domain" description="Histidine kinase/HSP90-like ATPase" evidence="1">
    <location>
        <begin position="15"/>
        <end position="137"/>
    </location>
</feature>
<evidence type="ECO:0000313" key="2">
    <source>
        <dbReference type="EMBL" id="GER89054.1"/>
    </source>
</evidence>
<reference evidence="2 3" key="1">
    <citation type="submission" date="2019-10" db="EMBL/GenBank/DDBJ databases">
        <title>Dictyobacter vulcani sp. nov., within the class Ktedonobacteria, isolated from soil of volcanic Mt. Zao.</title>
        <authorList>
            <person name="Zheng Y."/>
            <person name="Wang C.M."/>
            <person name="Sakai Y."/>
            <person name="Abe K."/>
            <person name="Yokota A."/>
            <person name="Yabe S."/>
        </authorList>
    </citation>
    <scope>NUCLEOTIDE SEQUENCE [LARGE SCALE GENOMIC DNA]</scope>
    <source>
        <strain evidence="2 3">W12</strain>
    </source>
</reference>
<organism evidence="2 3">
    <name type="scientific">Dictyobacter vulcani</name>
    <dbReference type="NCBI Taxonomy" id="2607529"/>
    <lineage>
        <taxon>Bacteria</taxon>
        <taxon>Bacillati</taxon>
        <taxon>Chloroflexota</taxon>
        <taxon>Ktedonobacteria</taxon>
        <taxon>Ktedonobacterales</taxon>
        <taxon>Dictyobacteraceae</taxon>
        <taxon>Dictyobacter</taxon>
    </lineage>
</organism>
<accession>A0A5J4KHY4</accession>
<dbReference type="AlphaFoldDB" id="A0A5J4KHY4"/>
<keyword evidence="3" id="KW-1185">Reference proteome</keyword>
<dbReference type="EMBL" id="BKZW01000001">
    <property type="protein sequence ID" value="GER89054.1"/>
    <property type="molecule type" value="Genomic_DNA"/>
</dbReference>
<dbReference type="Gene3D" id="3.30.565.10">
    <property type="entry name" value="Histidine kinase-like ATPase, C-terminal domain"/>
    <property type="match status" value="1"/>
</dbReference>
<proteinExistence type="predicted"/>
<sequence>MSSQSELNNTIWLDFPASLKYLNVLGSCITALLTHVKRLPDPETTAYNIQLAVHEIYTNCALHAYGNKPEAGRISISLLIDPDERFLKINLIDTGIPFNERLAVDPDLNEIHIHGYGLFIARQLLDTVSYQRLDNKNSWLLIKYFLSA</sequence>